<organism evidence="2 3">
    <name type="scientific">Passalora fulva</name>
    <name type="common">Tomato leaf mold</name>
    <name type="synonym">Cladosporium fulvum</name>
    <dbReference type="NCBI Taxonomy" id="5499"/>
    <lineage>
        <taxon>Eukaryota</taxon>
        <taxon>Fungi</taxon>
        <taxon>Dikarya</taxon>
        <taxon>Ascomycota</taxon>
        <taxon>Pezizomycotina</taxon>
        <taxon>Dothideomycetes</taxon>
        <taxon>Dothideomycetidae</taxon>
        <taxon>Mycosphaerellales</taxon>
        <taxon>Mycosphaerellaceae</taxon>
        <taxon>Fulvia</taxon>
    </lineage>
</organism>
<dbReference type="EMBL" id="CP090164">
    <property type="protein sequence ID" value="UJO14562.1"/>
    <property type="molecule type" value="Genomic_DNA"/>
</dbReference>
<feature type="region of interest" description="Disordered" evidence="1">
    <location>
        <begin position="1"/>
        <end position="29"/>
    </location>
</feature>
<accession>A0A9Q8LBV7</accession>
<protein>
    <submittedName>
        <fullName evidence="2">Uncharacterized protein</fullName>
    </submittedName>
</protein>
<proteinExistence type="predicted"/>
<dbReference type="GeneID" id="71983302"/>
<sequence length="235" mass="26082">MEVSEDGSQPYSKWQYNDPGYDSDDDYHVDEDPVDYAHHFKINSSSGLAAASLPETGSRSVVVEGGDVVISLSPLEQVTVITTSTVLEQSSPFWRASLSKYWAHNKTVGDQKPKRFELEFKTPTDASLVGKTEATPTMIREQHLTSLLEQTPNADVWSARPKAFAEESINGDYSAPFTPEEHISAKVSAHKIAFAFLAGHPPKAWRTSKSPSVVLVIQHLLEWIHEYGFFKKMGG</sequence>
<dbReference type="Proteomes" id="UP000756132">
    <property type="component" value="Chromosome 2"/>
</dbReference>
<feature type="compositionally biased region" description="Polar residues" evidence="1">
    <location>
        <begin position="1"/>
        <end position="15"/>
    </location>
</feature>
<evidence type="ECO:0000256" key="1">
    <source>
        <dbReference type="SAM" id="MobiDB-lite"/>
    </source>
</evidence>
<keyword evidence="3" id="KW-1185">Reference proteome</keyword>
<dbReference type="RefSeq" id="XP_047758928.1">
    <property type="nucleotide sequence ID" value="XM_047902572.1"/>
</dbReference>
<dbReference type="KEGG" id="ffu:CLAFUR5_03424"/>
<dbReference type="AlphaFoldDB" id="A0A9Q8LBV7"/>
<name>A0A9Q8LBV7_PASFU</name>
<gene>
    <name evidence="2" type="ORF">CLAFUR5_03424</name>
</gene>
<reference evidence="2" key="2">
    <citation type="journal article" date="2022" name="Microb. Genom.">
        <title>A chromosome-scale genome assembly of the tomato pathogen Cladosporium fulvum reveals a compartmentalized genome architecture and the presence of a dispensable chromosome.</title>
        <authorList>
            <person name="Zaccaron A.Z."/>
            <person name="Chen L.H."/>
            <person name="Samaras A."/>
            <person name="Stergiopoulos I."/>
        </authorList>
    </citation>
    <scope>NUCLEOTIDE SEQUENCE</scope>
    <source>
        <strain evidence="2">Race5_Kim</strain>
    </source>
</reference>
<evidence type="ECO:0000313" key="2">
    <source>
        <dbReference type="EMBL" id="UJO14562.1"/>
    </source>
</evidence>
<evidence type="ECO:0000313" key="3">
    <source>
        <dbReference type="Proteomes" id="UP000756132"/>
    </source>
</evidence>
<reference evidence="2" key="1">
    <citation type="submission" date="2021-12" db="EMBL/GenBank/DDBJ databases">
        <authorList>
            <person name="Zaccaron A."/>
            <person name="Stergiopoulos I."/>
        </authorList>
    </citation>
    <scope>NUCLEOTIDE SEQUENCE</scope>
    <source>
        <strain evidence="2">Race5_Kim</strain>
    </source>
</reference>